<gene>
    <name evidence="1" type="ORF">CYMTET_29862</name>
</gene>
<dbReference type="AlphaFoldDB" id="A0AAE0FKF8"/>
<organism evidence="1 2">
    <name type="scientific">Cymbomonas tetramitiformis</name>
    <dbReference type="NCBI Taxonomy" id="36881"/>
    <lineage>
        <taxon>Eukaryota</taxon>
        <taxon>Viridiplantae</taxon>
        <taxon>Chlorophyta</taxon>
        <taxon>Pyramimonadophyceae</taxon>
        <taxon>Pyramimonadales</taxon>
        <taxon>Pyramimonadaceae</taxon>
        <taxon>Cymbomonas</taxon>
    </lineage>
</organism>
<sequence>MSRRSETNIEQHVQRHLAKMQVYDEEVQEYVKNVLKQVKQDPNLADEVFRDLENILSCLGVQTGQIFDLWTTADI</sequence>
<evidence type="ECO:0000313" key="2">
    <source>
        <dbReference type="Proteomes" id="UP001190700"/>
    </source>
</evidence>
<name>A0AAE0FKF8_9CHLO</name>
<dbReference type="EMBL" id="LGRX02017062">
    <property type="protein sequence ID" value="KAK3261223.1"/>
    <property type="molecule type" value="Genomic_DNA"/>
</dbReference>
<evidence type="ECO:0000313" key="1">
    <source>
        <dbReference type="EMBL" id="KAK3261223.1"/>
    </source>
</evidence>
<comment type="caution">
    <text evidence="1">The sequence shown here is derived from an EMBL/GenBank/DDBJ whole genome shotgun (WGS) entry which is preliminary data.</text>
</comment>
<accession>A0AAE0FKF8</accession>
<protein>
    <submittedName>
        <fullName evidence="1">Uncharacterized protein</fullName>
    </submittedName>
</protein>
<keyword evidence="2" id="KW-1185">Reference proteome</keyword>
<proteinExistence type="predicted"/>
<dbReference type="Proteomes" id="UP001190700">
    <property type="component" value="Unassembled WGS sequence"/>
</dbReference>
<reference evidence="1 2" key="1">
    <citation type="journal article" date="2015" name="Genome Biol. Evol.">
        <title>Comparative Genomics of a Bacterivorous Green Alga Reveals Evolutionary Causalities and Consequences of Phago-Mixotrophic Mode of Nutrition.</title>
        <authorList>
            <person name="Burns J.A."/>
            <person name="Paasch A."/>
            <person name="Narechania A."/>
            <person name="Kim E."/>
        </authorList>
    </citation>
    <scope>NUCLEOTIDE SEQUENCE [LARGE SCALE GENOMIC DNA]</scope>
    <source>
        <strain evidence="1 2">PLY_AMNH</strain>
    </source>
</reference>